<evidence type="ECO:0000256" key="2">
    <source>
        <dbReference type="SAM" id="Phobius"/>
    </source>
</evidence>
<feature type="transmembrane region" description="Helical" evidence="2">
    <location>
        <begin position="658"/>
        <end position="679"/>
    </location>
</feature>
<proteinExistence type="predicted"/>
<keyword evidence="2" id="KW-0812">Transmembrane</keyword>
<dbReference type="RefSeq" id="WP_168485991.1">
    <property type="nucleotide sequence ID" value="NZ_JAAZSQ010000006.1"/>
</dbReference>
<feature type="transmembrane region" description="Helical" evidence="2">
    <location>
        <begin position="791"/>
        <end position="812"/>
    </location>
</feature>
<keyword evidence="2" id="KW-1133">Transmembrane helix</keyword>
<name>A0A7X6K5S8_9MICC</name>
<organism evidence="3 4">
    <name type="scientific">Arthrobacter mobilis</name>
    <dbReference type="NCBI Taxonomy" id="2724944"/>
    <lineage>
        <taxon>Bacteria</taxon>
        <taxon>Bacillati</taxon>
        <taxon>Actinomycetota</taxon>
        <taxon>Actinomycetes</taxon>
        <taxon>Micrococcales</taxon>
        <taxon>Micrococcaceae</taxon>
        <taxon>Arthrobacter</taxon>
    </lineage>
</organism>
<sequence>MNPAARFLRSRSLVVTVVVLVAAMVLSVFIQARAQIAINDVVDKNARGLYDILVLPEDTGGSGGTLRQPDVVSGTGGITAAELQQIRQVSGVAVAAPISLVSKVVQDAQVPQLKATDYVGYTPNTQAFIDQQGISDAVPKDQWPAPDSVLSDTPKRYRITAKAETSDGKNTTVLFENSAQGTLGQGEVVTEKVPGGTSVRTVAPDGETGIKFPDPAGGTFHGNFDVSIALPTLPQISETVVAVDPVAEQALLGEAGAFLAPLAKAPGASGRNAEEVGQRFMDRMSQGFSAEDVKSGIYHEGLPFKFWSPFLFQYQSAKEAGSLTDDSQVIPMVVRSGTELNLKYSVTIEEIDEAGNTIAEVGTVSRNLGEDYLPFATSKPFELRWPGGKDYNYLLGSGGIQVASGLYQPALWSTDFVSRPEYSAGEAEANGATDQTVIPQGWVQVNKLPEKTLSWQTEPDTTQREPVSEQSYRQSLQAGGETSAPLPFVFGTFDANAVRSAAGDINYLPLGGYDPTPLTLVEDAQGNDVEPVALDPGLSGAGLAVQSAGAITDYTGLAAVRGTSAEDPVIDAIRVRVNAAGSWQSAREEIAAVAGDIAALGLHTEVVAGSAREDVSITVPEYRKDSLGTVSALGTVTQSWVRQGSATGVQNALSSSSIALLALTIGGAALVTAASTVTFTRNRRAEAVTLRAMGWTRGRIRSWFLHELLVGAVAILAVAAVVVALSRNWVTALVSAAALAIYLAAAFTSAALLKPHPRPDSAPAGGDGSALVDNAKTYAARQLLSNRFNSAAVAVSVGVLGAAAGALVAVLVDLPRAVGSSALSVLAVNQLSGLNLALALLGVLASLMLTLITGRFELPRKREQWQILTAMGWGPGLLLQLRRWEAGILGVLALPLAILGSVAVTLVIAPHAVLRAALASVLAVLIWFIVTTRTRK</sequence>
<keyword evidence="4" id="KW-1185">Reference proteome</keyword>
<protein>
    <submittedName>
        <fullName evidence="3">ABC transporter permease</fullName>
    </submittedName>
</protein>
<dbReference type="AlphaFoldDB" id="A0A7X6K5S8"/>
<comment type="caution">
    <text evidence="3">The sequence shown here is derived from an EMBL/GenBank/DDBJ whole genome shotgun (WGS) entry which is preliminary data.</text>
</comment>
<gene>
    <name evidence="3" type="ORF">HGG74_08910</name>
</gene>
<feature type="compositionally biased region" description="Polar residues" evidence="1">
    <location>
        <begin position="468"/>
        <end position="477"/>
    </location>
</feature>
<feature type="transmembrane region" description="Helical" evidence="2">
    <location>
        <begin position="729"/>
        <end position="753"/>
    </location>
</feature>
<feature type="transmembrane region" description="Helical" evidence="2">
    <location>
        <begin position="886"/>
        <end position="906"/>
    </location>
</feature>
<feature type="transmembrane region" description="Helical" evidence="2">
    <location>
        <begin position="700"/>
        <end position="723"/>
    </location>
</feature>
<feature type="transmembrane region" description="Helical" evidence="2">
    <location>
        <begin position="832"/>
        <end position="852"/>
    </location>
</feature>
<evidence type="ECO:0000313" key="4">
    <source>
        <dbReference type="Proteomes" id="UP000544090"/>
    </source>
</evidence>
<feature type="region of interest" description="Disordered" evidence="1">
    <location>
        <begin position="453"/>
        <end position="478"/>
    </location>
</feature>
<keyword evidence="2" id="KW-0472">Membrane</keyword>
<dbReference type="Proteomes" id="UP000544090">
    <property type="component" value="Unassembled WGS sequence"/>
</dbReference>
<accession>A0A7X6K5S8</accession>
<evidence type="ECO:0000313" key="3">
    <source>
        <dbReference type="EMBL" id="NKX54654.1"/>
    </source>
</evidence>
<feature type="transmembrane region" description="Helical" evidence="2">
    <location>
        <begin position="912"/>
        <end position="930"/>
    </location>
</feature>
<dbReference type="EMBL" id="JAAZSQ010000006">
    <property type="protein sequence ID" value="NKX54654.1"/>
    <property type="molecule type" value="Genomic_DNA"/>
</dbReference>
<evidence type="ECO:0000256" key="1">
    <source>
        <dbReference type="SAM" id="MobiDB-lite"/>
    </source>
</evidence>
<reference evidence="3 4" key="1">
    <citation type="submission" date="2020-04" db="EMBL/GenBank/DDBJ databases">
        <title>Arthrobacter sp. nov.</title>
        <authorList>
            <person name="Liu S."/>
        </authorList>
    </citation>
    <scope>NUCLEOTIDE SEQUENCE [LARGE SCALE GENOMIC DNA]</scope>
    <source>
        <strain evidence="3 4">E918</strain>
    </source>
</reference>